<dbReference type="FunFam" id="3.90.810.10:FF:000003">
    <property type="entry name" value="Neural Wiskott-Aldrich syndrome protein-like"/>
    <property type="match status" value="2"/>
</dbReference>
<dbReference type="PANTHER" id="PTHR13502">
    <property type="entry name" value="CDC42 SMALL EFFECTOR PROTEIN HOMOLOG"/>
    <property type="match status" value="1"/>
</dbReference>
<evidence type="ECO:0000313" key="15">
    <source>
        <dbReference type="Proteomes" id="UP000694548"/>
    </source>
</evidence>
<evidence type="ECO:0000256" key="4">
    <source>
        <dbReference type="ARBA" id="ARBA00022475"/>
    </source>
</evidence>
<feature type="compositionally biased region" description="Pro residues" evidence="12">
    <location>
        <begin position="291"/>
        <end position="301"/>
    </location>
</feature>
<keyword evidence="5" id="KW-0963">Cytoplasm</keyword>
<dbReference type="InterPro" id="IPR036936">
    <property type="entry name" value="CRIB_dom_sf"/>
</dbReference>
<feature type="compositionally biased region" description="Pro residues" evidence="12">
    <location>
        <begin position="253"/>
        <end position="281"/>
    </location>
</feature>
<evidence type="ECO:0000256" key="5">
    <source>
        <dbReference type="ARBA" id="ARBA00022490"/>
    </source>
</evidence>
<evidence type="ECO:0000256" key="12">
    <source>
        <dbReference type="SAM" id="MobiDB-lite"/>
    </source>
</evidence>
<accession>A0A8C6KT17</accession>
<dbReference type="PANTHER" id="PTHR13502:SF9">
    <property type="entry name" value="CRIB DOMAIN-CONTAINING PROTEIN"/>
    <property type="match status" value="1"/>
</dbReference>
<dbReference type="InterPro" id="IPR000095">
    <property type="entry name" value="CRIB_dom"/>
</dbReference>
<dbReference type="Proteomes" id="UP000694548">
    <property type="component" value="Chromosome sgr01"/>
</dbReference>
<evidence type="ECO:0000256" key="1">
    <source>
        <dbReference type="ARBA" id="ARBA00004193"/>
    </source>
</evidence>
<feature type="domain" description="CRIB" evidence="13">
    <location>
        <begin position="155"/>
        <end position="168"/>
    </location>
</feature>
<keyword evidence="7" id="KW-0133">Cell shape</keyword>
<dbReference type="GO" id="GO:0008360">
    <property type="term" value="P:regulation of cell shape"/>
    <property type="evidence" value="ECO:0007669"/>
    <property type="project" value="UniProtKB-KW"/>
</dbReference>
<dbReference type="GO" id="GO:0035023">
    <property type="term" value="P:regulation of Rho protein signal transduction"/>
    <property type="evidence" value="ECO:0007669"/>
    <property type="project" value="InterPro"/>
</dbReference>
<comment type="similarity">
    <text evidence="3">Belongs to the CDC42SE/SPEC family.</text>
</comment>
<feature type="compositionally biased region" description="Basic residues" evidence="12">
    <location>
        <begin position="1"/>
        <end position="24"/>
    </location>
</feature>
<dbReference type="AlphaFoldDB" id="A0A8C6KT17"/>
<name>A0A8C6KT17_NOTFU</name>
<dbReference type="GeneTree" id="ENSGT00730000110895"/>
<keyword evidence="6" id="KW-0597">Phosphoprotein</keyword>
<dbReference type="GO" id="GO:0031267">
    <property type="term" value="F:small GTPase binding"/>
    <property type="evidence" value="ECO:0007669"/>
    <property type="project" value="InterPro"/>
</dbReference>
<dbReference type="Gene3D" id="3.90.810.10">
    <property type="entry name" value="CRIB domain"/>
    <property type="match status" value="2"/>
</dbReference>
<evidence type="ECO:0000259" key="13">
    <source>
        <dbReference type="PROSITE" id="PS50108"/>
    </source>
</evidence>
<dbReference type="GO" id="GO:0007015">
    <property type="term" value="P:actin filament organization"/>
    <property type="evidence" value="ECO:0007669"/>
    <property type="project" value="InterPro"/>
</dbReference>
<feature type="domain" description="CRIB" evidence="13">
    <location>
        <begin position="29"/>
        <end position="42"/>
    </location>
</feature>
<dbReference type="SUPFAM" id="SSF47912">
    <property type="entry name" value="Wiscott-Aldrich syndrome protein, WASP, C-terminal domain"/>
    <property type="match status" value="2"/>
</dbReference>
<evidence type="ECO:0000313" key="14">
    <source>
        <dbReference type="Ensembl" id="ENSNFUP00015009121.1"/>
    </source>
</evidence>
<dbReference type="GO" id="GO:0005886">
    <property type="term" value="C:plasma membrane"/>
    <property type="evidence" value="ECO:0007669"/>
    <property type="project" value="UniProtKB-SubCell"/>
</dbReference>
<evidence type="ECO:0000256" key="2">
    <source>
        <dbReference type="ARBA" id="ARBA00004245"/>
    </source>
</evidence>
<evidence type="ECO:0000256" key="7">
    <source>
        <dbReference type="ARBA" id="ARBA00022960"/>
    </source>
</evidence>
<keyword evidence="4" id="KW-1003">Cell membrane</keyword>
<dbReference type="GO" id="GO:0005856">
    <property type="term" value="C:cytoskeleton"/>
    <property type="evidence" value="ECO:0007669"/>
    <property type="project" value="UniProtKB-SubCell"/>
</dbReference>
<reference evidence="14" key="3">
    <citation type="submission" date="2025-09" db="UniProtKB">
        <authorList>
            <consortium name="Ensembl"/>
        </authorList>
    </citation>
    <scope>IDENTIFICATION</scope>
</reference>
<keyword evidence="8" id="KW-0472">Membrane</keyword>
<feature type="compositionally biased region" description="Basic residues" evidence="12">
    <location>
        <begin position="132"/>
        <end position="150"/>
    </location>
</feature>
<keyword evidence="11" id="KW-0449">Lipoprotein</keyword>
<keyword evidence="15" id="KW-1185">Reference proteome</keyword>
<gene>
    <name evidence="14" type="primary">WASL</name>
</gene>
<dbReference type="PROSITE" id="PS50108">
    <property type="entry name" value="CRIB"/>
    <property type="match status" value="2"/>
</dbReference>
<evidence type="ECO:0000256" key="3">
    <source>
        <dbReference type="ARBA" id="ARBA00005720"/>
    </source>
</evidence>
<protein>
    <submittedName>
        <fullName evidence="14">WASP like actin nucleation promoting factor</fullName>
    </submittedName>
</protein>
<dbReference type="CDD" id="cd00132">
    <property type="entry name" value="CRIB"/>
    <property type="match status" value="2"/>
</dbReference>
<proteinExistence type="inferred from homology"/>
<evidence type="ECO:0000256" key="10">
    <source>
        <dbReference type="ARBA" id="ARBA00023212"/>
    </source>
</evidence>
<evidence type="ECO:0000256" key="8">
    <source>
        <dbReference type="ARBA" id="ARBA00023136"/>
    </source>
</evidence>
<feature type="region of interest" description="Disordered" evidence="12">
    <location>
        <begin position="104"/>
        <end position="162"/>
    </location>
</feature>
<keyword evidence="9" id="KW-0564">Palmitate</keyword>
<keyword evidence="10" id="KW-0206">Cytoskeleton</keyword>
<dbReference type="SMART" id="SM00285">
    <property type="entry name" value="PBD"/>
    <property type="match status" value="2"/>
</dbReference>
<feature type="region of interest" description="Disordered" evidence="12">
    <location>
        <begin position="1"/>
        <end position="43"/>
    </location>
</feature>
<organism evidence="14 15">
    <name type="scientific">Nothobranchius furzeri</name>
    <name type="common">Turquoise killifish</name>
    <dbReference type="NCBI Taxonomy" id="105023"/>
    <lineage>
        <taxon>Eukaryota</taxon>
        <taxon>Metazoa</taxon>
        <taxon>Chordata</taxon>
        <taxon>Craniata</taxon>
        <taxon>Vertebrata</taxon>
        <taxon>Euteleostomi</taxon>
        <taxon>Actinopterygii</taxon>
        <taxon>Neopterygii</taxon>
        <taxon>Teleostei</taxon>
        <taxon>Neoteleostei</taxon>
        <taxon>Acanthomorphata</taxon>
        <taxon>Ovalentaria</taxon>
        <taxon>Atherinomorphae</taxon>
        <taxon>Cyprinodontiformes</taxon>
        <taxon>Nothobranchiidae</taxon>
        <taxon>Nothobranchius</taxon>
    </lineage>
</organism>
<dbReference type="Pfam" id="PF00786">
    <property type="entry name" value="PBD"/>
    <property type="match status" value="2"/>
</dbReference>
<evidence type="ECO:0000256" key="11">
    <source>
        <dbReference type="ARBA" id="ARBA00023288"/>
    </source>
</evidence>
<reference evidence="14" key="1">
    <citation type="submission" date="2014-08" db="EMBL/GenBank/DDBJ databases">
        <authorList>
            <person name="Senf B."/>
            <person name="Petzold A."/>
            <person name="Downie B.R."/>
            <person name="Koch P."/>
            <person name="Platzer M."/>
        </authorList>
    </citation>
    <scope>NUCLEOTIDE SEQUENCE [LARGE SCALE GENOMIC DNA]</scope>
    <source>
        <strain evidence="14">GRZ</strain>
    </source>
</reference>
<dbReference type="InterPro" id="IPR011026">
    <property type="entry name" value="WAS_C"/>
</dbReference>
<dbReference type="Ensembl" id="ENSNFUT00015009590.1">
    <property type="protein sequence ID" value="ENSNFUP00015009121.1"/>
    <property type="gene ID" value="ENSNFUG00015004446.1"/>
</dbReference>
<feature type="region of interest" description="Disordered" evidence="12">
    <location>
        <begin position="224"/>
        <end position="336"/>
    </location>
</feature>
<evidence type="ECO:0000256" key="9">
    <source>
        <dbReference type="ARBA" id="ARBA00023139"/>
    </source>
</evidence>
<dbReference type="InterPro" id="IPR039056">
    <property type="entry name" value="SPEC"/>
</dbReference>
<feature type="compositionally biased region" description="Pro residues" evidence="12">
    <location>
        <begin position="308"/>
        <end position="317"/>
    </location>
</feature>
<comment type="subcellular location">
    <subcellularLocation>
        <location evidence="1">Cell membrane</location>
        <topology evidence="1">Lipid-anchor</topology>
    </subcellularLocation>
    <subcellularLocation>
        <location evidence="2">Cytoplasm</location>
        <location evidence="2">Cytoskeleton</location>
    </subcellularLocation>
</comment>
<reference evidence="14" key="2">
    <citation type="submission" date="2025-08" db="UniProtKB">
        <authorList>
            <consortium name="Ensembl"/>
        </authorList>
    </citation>
    <scope>IDENTIFICATION</scope>
</reference>
<sequence>MMHSSFPRRIKKDKGSKKKKKKKLTKADIGTPNNFQHLGHAGWNPRTGLDMNALDPELKNLFNMAGISEAELKDPKVSKAICDFIDKNGGVEAVKNEVKRQANIKNREISGVHRPPSNSQRNHMVHSSFPRRINKDKRSKKKKKKKKKKLTKADISTPNNFQHVSHVGWNPSTGFDLNNLDPELKNLFDMAGISEAELKDMETSKAIYDFIEKNGGVEAVKNEVRRQAPPAPSQSHCSAPPPPPSQGPVQDTPSPPPPSRPGMSAPPPPPTNRGGPPPPTAPSHASFSVASPPPPPSPPPASSHGGPTSPPGSPPPMEADRGDESVLLNQIRDGTG</sequence>
<evidence type="ECO:0000256" key="6">
    <source>
        <dbReference type="ARBA" id="ARBA00022553"/>
    </source>
</evidence>